<feature type="domain" description="Glucosamine inositolphosphorylceramide transferase 1 N-terminal" evidence="1">
    <location>
        <begin position="41"/>
        <end position="243"/>
    </location>
</feature>
<evidence type="ECO:0000259" key="1">
    <source>
        <dbReference type="Pfam" id="PF24793"/>
    </source>
</evidence>
<dbReference type="RefSeq" id="WP_055278798.1">
    <property type="nucleotide sequence ID" value="NZ_CABIXA010000006.1"/>
</dbReference>
<reference evidence="2 3" key="1">
    <citation type="submission" date="2015-09" db="EMBL/GenBank/DDBJ databases">
        <authorList>
            <consortium name="Pathogen Informatics"/>
        </authorList>
    </citation>
    <scope>NUCLEOTIDE SEQUENCE [LARGE SCALE GENOMIC DNA]</scope>
    <source>
        <strain evidence="2 3">2789STDY5608840</strain>
    </source>
</reference>
<name>A0A174CVT7_9BACE</name>
<evidence type="ECO:0000313" key="3">
    <source>
        <dbReference type="Proteomes" id="UP000095517"/>
    </source>
</evidence>
<dbReference type="InterPro" id="IPR056442">
    <property type="entry name" value="GINT1_N"/>
</dbReference>
<dbReference type="Pfam" id="PF24793">
    <property type="entry name" value="GINT1_N"/>
    <property type="match status" value="1"/>
</dbReference>
<organism evidence="2 3">
    <name type="scientific">Bacteroides finegoldii</name>
    <dbReference type="NCBI Taxonomy" id="338188"/>
    <lineage>
        <taxon>Bacteria</taxon>
        <taxon>Pseudomonadati</taxon>
        <taxon>Bacteroidota</taxon>
        <taxon>Bacteroidia</taxon>
        <taxon>Bacteroidales</taxon>
        <taxon>Bacteroidaceae</taxon>
        <taxon>Bacteroides</taxon>
    </lineage>
</organism>
<dbReference type="AlphaFoldDB" id="A0A174CVT7"/>
<sequence length="292" mass="33915">MKLRELRHNFWNLGFIEEGLADTLKNKNPKIHWVKKRINDRWFADPFILDVTESEIIILAEEYCYDIRRGRIARVVIDYKTFEEKGFEIILDLPTHLSFPFIIRQNGKVYLIPENSASGCSTVYEYDDTTRKLTPLHHLAEEPFADATIFEMAGKSYLCATMLPDTNSKSVKIYTFDRENLKVAERVATVEFPILCGRNAGEVFAVDGRLYRPAQDCTLRYGHGVILQKITMKDSKWSFEDVNSFYPNTFKYNHGVHTFNNYKGLIVIDARGYRNPVMGRVLTFLFKLIGKK</sequence>
<accession>A0A174CVT7</accession>
<dbReference type="Proteomes" id="UP000095517">
    <property type="component" value="Unassembled WGS sequence"/>
</dbReference>
<protein>
    <recommendedName>
        <fullName evidence="1">Glucosamine inositolphosphorylceramide transferase 1 N-terminal domain-containing protein</fullName>
    </recommendedName>
</protein>
<proteinExistence type="predicted"/>
<dbReference type="EMBL" id="CYZH01000006">
    <property type="protein sequence ID" value="CUO16219.1"/>
    <property type="molecule type" value="Genomic_DNA"/>
</dbReference>
<dbReference type="STRING" id="338188.ERS852397_01498"/>
<gene>
    <name evidence="2" type="ORF">ERS852397_01498</name>
</gene>
<evidence type="ECO:0000313" key="2">
    <source>
        <dbReference type="EMBL" id="CUO16219.1"/>
    </source>
</evidence>